<reference evidence="3 4" key="1">
    <citation type="journal article" date="2019" name="Int. J. Syst. Evol. Microbiol.">
        <title>The Global Catalogue of Microorganisms (GCM) 10K type strain sequencing project: providing services to taxonomists for standard genome sequencing and annotation.</title>
        <authorList>
            <consortium name="The Broad Institute Genomics Platform"/>
            <consortium name="The Broad Institute Genome Sequencing Center for Infectious Disease"/>
            <person name="Wu L."/>
            <person name="Ma J."/>
        </authorList>
    </citation>
    <scope>NUCLEOTIDE SEQUENCE [LARGE SCALE GENOMIC DNA]</scope>
    <source>
        <strain evidence="3 4">WLHS5</strain>
    </source>
</reference>
<dbReference type="EMBL" id="JBHSFA010000002">
    <property type="protein sequence ID" value="MFC4541651.1"/>
    <property type="molecule type" value="Genomic_DNA"/>
</dbReference>
<sequence length="121" mass="13206">MSDTTSTTRPVVIVLALIAALVVLPGLFMGIGMMGFGPMMGGWSHMWGDGSVPGWMPFVGVLMQLLFLAALVGLGYLLVRAIAGTDERSDRALEELRLAYARGELSDEEYEQRRDALERTD</sequence>
<name>A0ABD5PNN3_9EURY</name>
<accession>A0ABD5PNN3</accession>
<proteinExistence type="predicted"/>
<evidence type="ECO:0000259" key="2">
    <source>
        <dbReference type="Pfam" id="PF09851"/>
    </source>
</evidence>
<gene>
    <name evidence="3" type="ORF">ACFO5R_06900</name>
</gene>
<organism evidence="3 4">
    <name type="scientific">Halosolutus amylolyticus</name>
    <dbReference type="NCBI Taxonomy" id="2932267"/>
    <lineage>
        <taxon>Archaea</taxon>
        <taxon>Methanobacteriati</taxon>
        <taxon>Methanobacteriota</taxon>
        <taxon>Stenosarchaea group</taxon>
        <taxon>Halobacteria</taxon>
        <taxon>Halobacteriales</taxon>
        <taxon>Natrialbaceae</taxon>
        <taxon>Halosolutus</taxon>
    </lineage>
</organism>
<keyword evidence="1" id="KW-0812">Transmembrane</keyword>
<dbReference type="InterPro" id="IPR018649">
    <property type="entry name" value="SHOCT"/>
</dbReference>
<keyword evidence="4" id="KW-1185">Reference proteome</keyword>
<keyword evidence="1" id="KW-1133">Transmembrane helix</keyword>
<comment type="caution">
    <text evidence="3">The sequence shown here is derived from an EMBL/GenBank/DDBJ whole genome shotgun (WGS) entry which is preliminary data.</text>
</comment>
<feature type="domain" description="SHOCT" evidence="2">
    <location>
        <begin position="92"/>
        <end position="117"/>
    </location>
</feature>
<protein>
    <submittedName>
        <fullName evidence="3">SHOCT domain-containing protein</fullName>
    </submittedName>
</protein>
<dbReference type="Proteomes" id="UP001595898">
    <property type="component" value="Unassembled WGS sequence"/>
</dbReference>
<evidence type="ECO:0000256" key="1">
    <source>
        <dbReference type="SAM" id="Phobius"/>
    </source>
</evidence>
<dbReference type="AlphaFoldDB" id="A0ABD5PNN3"/>
<dbReference type="RefSeq" id="WP_250142266.1">
    <property type="nucleotide sequence ID" value="NZ_JALIQP010000006.1"/>
</dbReference>
<keyword evidence="1" id="KW-0472">Membrane</keyword>
<feature type="transmembrane region" description="Helical" evidence="1">
    <location>
        <begin position="12"/>
        <end position="35"/>
    </location>
</feature>
<evidence type="ECO:0000313" key="3">
    <source>
        <dbReference type="EMBL" id="MFC4541651.1"/>
    </source>
</evidence>
<evidence type="ECO:0000313" key="4">
    <source>
        <dbReference type="Proteomes" id="UP001595898"/>
    </source>
</evidence>
<feature type="transmembrane region" description="Helical" evidence="1">
    <location>
        <begin position="55"/>
        <end position="79"/>
    </location>
</feature>
<dbReference type="Pfam" id="PF09851">
    <property type="entry name" value="SHOCT"/>
    <property type="match status" value="1"/>
</dbReference>